<sequence length="47" mass="5156">MDQGTAARRPRPRQDQGLPALARQGQQARGLGPNANATQVLRLLLRH</sequence>
<proteinExistence type="predicted"/>
<reference evidence="2" key="1">
    <citation type="submission" date="2014-09" db="EMBL/GenBank/DDBJ databases">
        <authorList>
            <person name="Magalhaes I.L.F."/>
            <person name="Oliveira U."/>
            <person name="Santos F.R."/>
            <person name="Vidigal T.H.D.A."/>
            <person name="Brescovit A.D."/>
            <person name="Santos A.J."/>
        </authorList>
    </citation>
    <scope>NUCLEOTIDE SEQUENCE</scope>
    <source>
        <tissue evidence="2">Shoot tissue taken approximately 20 cm above the soil surface</tissue>
    </source>
</reference>
<evidence type="ECO:0000313" key="2">
    <source>
        <dbReference type="EMBL" id="JAE20956.1"/>
    </source>
</evidence>
<organism evidence="2">
    <name type="scientific">Arundo donax</name>
    <name type="common">Giant reed</name>
    <name type="synonym">Donax arundinaceus</name>
    <dbReference type="NCBI Taxonomy" id="35708"/>
    <lineage>
        <taxon>Eukaryota</taxon>
        <taxon>Viridiplantae</taxon>
        <taxon>Streptophyta</taxon>
        <taxon>Embryophyta</taxon>
        <taxon>Tracheophyta</taxon>
        <taxon>Spermatophyta</taxon>
        <taxon>Magnoliopsida</taxon>
        <taxon>Liliopsida</taxon>
        <taxon>Poales</taxon>
        <taxon>Poaceae</taxon>
        <taxon>PACMAD clade</taxon>
        <taxon>Arundinoideae</taxon>
        <taxon>Arundineae</taxon>
        <taxon>Arundo</taxon>
    </lineage>
</organism>
<accession>A0A0A9GEH6</accession>
<feature type="region of interest" description="Disordered" evidence="1">
    <location>
        <begin position="1"/>
        <end position="34"/>
    </location>
</feature>
<dbReference type="AlphaFoldDB" id="A0A0A9GEH6"/>
<evidence type="ECO:0000256" key="1">
    <source>
        <dbReference type="SAM" id="MobiDB-lite"/>
    </source>
</evidence>
<dbReference type="EMBL" id="GBRH01176940">
    <property type="protein sequence ID" value="JAE20956.1"/>
    <property type="molecule type" value="Transcribed_RNA"/>
</dbReference>
<name>A0A0A9GEH6_ARUDO</name>
<reference evidence="2" key="2">
    <citation type="journal article" date="2015" name="Data Brief">
        <title>Shoot transcriptome of the giant reed, Arundo donax.</title>
        <authorList>
            <person name="Barrero R.A."/>
            <person name="Guerrero F.D."/>
            <person name="Moolhuijzen P."/>
            <person name="Goolsby J.A."/>
            <person name="Tidwell J."/>
            <person name="Bellgard S.E."/>
            <person name="Bellgard M.I."/>
        </authorList>
    </citation>
    <scope>NUCLEOTIDE SEQUENCE</scope>
    <source>
        <tissue evidence="2">Shoot tissue taken approximately 20 cm above the soil surface</tissue>
    </source>
</reference>
<protein>
    <submittedName>
        <fullName evidence="2">HUA2</fullName>
    </submittedName>
</protein>